<dbReference type="OrthoDB" id="9796817at2"/>
<evidence type="ECO:0000259" key="2">
    <source>
        <dbReference type="Pfam" id="PF00496"/>
    </source>
</evidence>
<dbReference type="Gene3D" id="3.10.105.10">
    <property type="entry name" value="Dipeptide-binding Protein, Domain 3"/>
    <property type="match status" value="1"/>
</dbReference>
<protein>
    <recommendedName>
        <fullName evidence="2">Solute-binding protein family 5 domain-containing protein</fullName>
    </recommendedName>
</protein>
<dbReference type="GO" id="GO:1904680">
    <property type="term" value="F:peptide transmembrane transporter activity"/>
    <property type="evidence" value="ECO:0007669"/>
    <property type="project" value="TreeGrafter"/>
</dbReference>
<dbReference type="GO" id="GO:0015833">
    <property type="term" value="P:peptide transport"/>
    <property type="evidence" value="ECO:0007669"/>
    <property type="project" value="TreeGrafter"/>
</dbReference>
<dbReference type="EMBL" id="MPDK01000005">
    <property type="protein sequence ID" value="PWI58151.1"/>
    <property type="molecule type" value="Genomic_DNA"/>
</dbReference>
<evidence type="ECO:0000313" key="4">
    <source>
        <dbReference type="Proteomes" id="UP000245380"/>
    </source>
</evidence>
<dbReference type="InterPro" id="IPR039424">
    <property type="entry name" value="SBP_5"/>
</dbReference>
<gene>
    <name evidence="3" type="ORF">BM613_04225</name>
</gene>
<sequence>MMKKIVKYAAMVLAMGISVTSLTACASNTNSATSTPSSRVNASQLVIGVDNGSPTFTDNFNPFGPGNRIGTSYIYEPLFFINTINGQVVPWLATAYKWEGNEKLVFTIRSGVKWNDGQPFSAKDVAFTFNYMKLHPSLDWQGLWQVLQSVTANGNKVTFIFKQPDVPAFYEISTSIIIPQHIWAAIVHPTKGMNMNPVGTGPYEVASFTPYQYTLKKNPYYWQASNVHVEKIVFPVLGNNQTAALKLSSGQWDWATLFLPNVQQTYVSKDPQYNQYWFPPGGIIALELNLGKAPFRDVHFREALAYAIDKQKIAQQAEDGYVSAASQVGLVLPGQQQWLNPALPNQGAYGYNVQMAKQILTQAGYHTNTQGDLLDPSGKPVSFSLEVPSGWTDWIQAAQIIQEDLKQLGIQVNVSTPQYGAYSQSQAMGQYDAALMAYGGTPTPFTSYDSLLDSKYTAPVGQNANANQERWHDAKTDQLLNNWRQATSQQTQLQDAYQIESIMYKQLPVIDLFYGATWSEFSSKKFIGWPSASNPYAPPAPYGQAPLMIMTHLQPRS</sequence>
<keyword evidence="4" id="KW-1185">Reference proteome</keyword>
<dbReference type="Pfam" id="PF00496">
    <property type="entry name" value="SBP_bac_5"/>
    <property type="match status" value="1"/>
</dbReference>
<feature type="signal peptide" evidence="1">
    <location>
        <begin position="1"/>
        <end position="26"/>
    </location>
</feature>
<dbReference type="CDD" id="cd08509">
    <property type="entry name" value="PBP2_TmCBP_oligosaccharides_like"/>
    <property type="match status" value="1"/>
</dbReference>
<organism evidence="3 4">
    <name type="scientific">Sulfoacidibacillus thermotolerans</name>
    <name type="common">Acidibacillus sulfuroxidans</name>
    <dbReference type="NCBI Taxonomy" id="1765684"/>
    <lineage>
        <taxon>Bacteria</taxon>
        <taxon>Bacillati</taxon>
        <taxon>Bacillota</taxon>
        <taxon>Bacilli</taxon>
        <taxon>Bacillales</taxon>
        <taxon>Alicyclobacillaceae</taxon>
        <taxon>Sulfoacidibacillus</taxon>
    </lineage>
</organism>
<name>A0A2U3DA52_SULT2</name>
<dbReference type="PROSITE" id="PS51257">
    <property type="entry name" value="PROKAR_LIPOPROTEIN"/>
    <property type="match status" value="1"/>
</dbReference>
<feature type="chain" id="PRO_5015569864" description="Solute-binding protein family 5 domain-containing protein" evidence="1">
    <location>
        <begin position="27"/>
        <end position="557"/>
    </location>
</feature>
<evidence type="ECO:0000313" key="3">
    <source>
        <dbReference type="EMBL" id="PWI58151.1"/>
    </source>
</evidence>
<dbReference type="Gene3D" id="3.40.190.10">
    <property type="entry name" value="Periplasmic binding protein-like II"/>
    <property type="match status" value="1"/>
</dbReference>
<feature type="domain" description="Solute-binding protein family 5" evidence="2">
    <location>
        <begin position="87"/>
        <end position="454"/>
    </location>
</feature>
<proteinExistence type="predicted"/>
<reference evidence="3 4" key="1">
    <citation type="submission" date="2016-11" db="EMBL/GenBank/DDBJ databases">
        <title>Comparative genomics of Acidibacillus ferroxidans species.</title>
        <authorList>
            <person name="Oliveira G."/>
            <person name="Nunes G."/>
            <person name="Oliveira R."/>
            <person name="Araujo F."/>
            <person name="Salim A."/>
            <person name="Scholte L."/>
            <person name="Morais D."/>
            <person name="Nancucheo I."/>
            <person name="Johnson D.B."/>
            <person name="Grail B."/>
            <person name="Bittencourt J."/>
            <person name="Valadares R."/>
        </authorList>
    </citation>
    <scope>NUCLEOTIDE SEQUENCE [LARGE SCALE GENOMIC DNA]</scope>
    <source>
        <strain evidence="3 4">Y002</strain>
    </source>
</reference>
<dbReference type="AlphaFoldDB" id="A0A2U3DA52"/>
<keyword evidence="1" id="KW-0732">Signal</keyword>
<dbReference type="GO" id="GO:0042597">
    <property type="term" value="C:periplasmic space"/>
    <property type="evidence" value="ECO:0007669"/>
    <property type="project" value="UniProtKB-ARBA"/>
</dbReference>
<comment type="caution">
    <text evidence="3">The sequence shown here is derived from an EMBL/GenBank/DDBJ whole genome shotgun (WGS) entry which is preliminary data.</text>
</comment>
<dbReference type="Proteomes" id="UP000245380">
    <property type="component" value="Unassembled WGS sequence"/>
</dbReference>
<dbReference type="Gene3D" id="3.90.76.10">
    <property type="entry name" value="Dipeptide-binding Protein, Domain 1"/>
    <property type="match status" value="1"/>
</dbReference>
<dbReference type="InterPro" id="IPR030678">
    <property type="entry name" value="Peptide/Ni-bd"/>
</dbReference>
<evidence type="ECO:0000256" key="1">
    <source>
        <dbReference type="SAM" id="SignalP"/>
    </source>
</evidence>
<dbReference type="PANTHER" id="PTHR30290:SF82">
    <property type="entry name" value="ABC-TYPE DIPEPTIDE_OLIGOPEPTIDE TRANSPORT SYSTEM, PERIPLASMIC COMPONENT"/>
    <property type="match status" value="1"/>
</dbReference>
<dbReference type="InterPro" id="IPR000914">
    <property type="entry name" value="SBP_5_dom"/>
</dbReference>
<dbReference type="SUPFAM" id="SSF53850">
    <property type="entry name" value="Periplasmic binding protein-like II"/>
    <property type="match status" value="1"/>
</dbReference>
<dbReference type="GO" id="GO:0043190">
    <property type="term" value="C:ATP-binding cassette (ABC) transporter complex"/>
    <property type="evidence" value="ECO:0007669"/>
    <property type="project" value="InterPro"/>
</dbReference>
<dbReference type="PANTHER" id="PTHR30290">
    <property type="entry name" value="PERIPLASMIC BINDING COMPONENT OF ABC TRANSPORTER"/>
    <property type="match status" value="1"/>
</dbReference>
<dbReference type="PIRSF" id="PIRSF002741">
    <property type="entry name" value="MppA"/>
    <property type="match status" value="1"/>
</dbReference>
<accession>A0A2U3DA52</accession>